<dbReference type="OrthoDB" id="19240at2759"/>
<dbReference type="VEuPathDB" id="AmoebaDB:EIN_151740"/>
<protein>
    <submittedName>
        <fullName evidence="1">Uncharacterized protein</fullName>
    </submittedName>
</protein>
<evidence type="ECO:0000313" key="2">
    <source>
        <dbReference type="Proteomes" id="UP000014680"/>
    </source>
</evidence>
<gene>
    <name evidence="1" type="ORF">EIN_151740</name>
</gene>
<dbReference type="GeneID" id="14890335"/>
<dbReference type="PANTHER" id="PTHR35397:SF1">
    <property type="entry name" value="ARMADILLO-LIKE HELICAL DOMAIN-CONTAINING PROTEIN"/>
    <property type="match status" value="1"/>
</dbReference>
<dbReference type="PANTHER" id="PTHR35397">
    <property type="entry name" value="C2 DOMAIN-CONTAINING PROTEIN-RELATED"/>
    <property type="match status" value="1"/>
</dbReference>
<dbReference type="KEGG" id="eiv:EIN_151740"/>
<keyword evidence="2" id="KW-1185">Reference proteome</keyword>
<dbReference type="OMA" id="CIDYLIS"/>
<dbReference type="EMBL" id="KB206474">
    <property type="protein sequence ID" value="ELP91247.1"/>
    <property type="molecule type" value="Genomic_DNA"/>
</dbReference>
<dbReference type="Pfam" id="PF08578">
    <property type="entry name" value="DUF1765"/>
    <property type="match status" value="1"/>
</dbReference>
<dbReference type="Proteomes" id="UP000014680">
    <property type="component" value="Unassembled WGS sequence"/>
</dbReference>
<reference evidence="1 2" key="1">
    <citation type="submission" date="2012-10" db="EMBL/GenBank/DDBJ databases">
        <authorList>
            <person name="Zafar N."/>
            <person name="Inman J."/>
            <person name="Hall N."/>
            <person name="Lorenzi H."/>
            <person name="Caler E."/>
        </authorList>
    </citation>
    <scope>NUCLEOTIDE SEQUENCE [LARGE SCALE GENOMIC DNA]</scope>
    <source>
        <strain evidence="1 2">IP1</strain>
    </source>
</reference>
<dbReference type="AlphaFoldDB" id="A0A0A1U8S5"/>
<dbReference type="RefSeq" id="XP_004258018.1">
    <property type="nucleotide sequence ID" value="XM_004257970.1"/>
</dbReference>
<sequence length="694" mass="81662">MGHTKPVKKIMSYHDQVETVQKESSSFLKDLKTVPQKESAVKNYVKKLEKVLTPLYSSLNIQIKIETAEDQIAMLDCLFSIWRVLLDCLSKLDHLVLPSIFFKFVILLINRREIQPHHLIVNNPMVNATNKPQYYKAGSELRKLLYETFYTISDVLLSKHLVLLASMELCLKVDPKKTRDASDKSTERSSTLNIKVKDFQNTKINLNVDTFVQLEETLQVTATPLEEASDSLEASLKVAEGTSLSTNENRRQSVLSRVIASPMQEISQIEQPKKSRHFSSKISDSSMQEDEFFCENDVSPAFIQFFPQVLAFLFFQIPEFREDLLELVKLPQNFKAVQFSKCFDDEERQDVLAQFPRIFGFDPMHLMLKQKSNDISERMRTLDKRWMQVLLPKSDVFMAFYFHYTKFIYFTVKESDEFVDYGEIFGLSTFVSVYIYQRLYTPTNHSVVILRENDKRSLLLDHPTVINYMIRSQLNQTNLFSFSDCDWSVFQICKWLNLLVEHKRYVTDTFCIDYLISSLDKMFQLDNHKLIISIFKSLFSTSPFFVGKFRIKFFQTFFLEKYFYTFFCHWNSTVRQFFHHFLLYRFVLLRRSHMNWAKYDKVESSLIKKCAKRGTNLEATDRAISQAIDNYVASVRKICDDPEQSSLRCHIYYHYALDEYDTALKLYNEWDKSNTQDIPKIKSNFNELDLEGLN</sequence>
<organism evidence="1 2">
    <name type="scientific">Entamoeba invadens IP1</name>
    <dbReference type="NCBI Taxonomy" id="370355"/>
    <lineage>
        <taxon>Eukaryota</taxon>
        <taxon>Amoebozoa</taxon>
        <taxon>Evosea</taxon>
        <taxon>Archamoebae</taxon>
        <taxon>Mastigamoebida</taxon>
        <taxon>Entamoebidae</taxon>
        <taxon>Entamoeba</taxon>
    </lineage>
</organism>
<proteinExistence type="predicted"/>
<evidence type="ECO:0000313" key="1">
    <source>
        <dbReference type="EMBL" id="ELP91247.1"/>
    </source>
</evidence>
<accession>A0A0A1U8S5</accession>
<dbReference type="InterPro" id="IPR013887">
    <property type="entry name" value="UPF0592"/>
</dbReference>
<name>A0A0A1U8S5_ENTIV</name>